<evidence type="ECO:0000313" key="1">
    <source>
        <dbReference type="EMBL" id="KAI0068095.1"/>
    </source>
</evidence>
<gene>
    <name evidence="1" type="ORF">BV25DRAFT_1986926</name>
</gene>
<accession>A0ACB8TI89</accession>
<keyword evidence="2" id="KW-1185">Reference proteome</keyword>
<evidence type="ECO:0000313" key="2">
    <source>
        <dbReference type="Proteomes" id="UP000814140"/>
    </source>
</evidence>
<organism evidence="1 2">
    <name type="scientific">Artomyces pyxidatus</name>
    <dbReference type="NCBI Taxonomy" id="48021"/>
    <lineage>
        <taxon>Eukaryota</taxon>
        <taxon>Fungi</taxon>
        <taxon>Dikarya</taxon>
        <taxon>Basidiomycota</taxon>
        <taxon>Agaricomycotina</taxon>
        <taxon>Agaricomycetes</taxon>
        <taxon>Russulales</taxon>
        <taxon>Auriscalpiaceae</taxon>
        <taxon>Artomyces</taxon>
    </lineage>
</organism>
<proteinExistence type="predicted"/>
<dbReference type="EMBL" id="MU277188">
    <property type="protein sequence ID" value="KAI0068095.1"/>
    <property type="molecule type" value="Genomic_DNA"/>
</dbReference>
<dbReference type="Proteomes" id="UP000814140">
    <property type="component" value="Unassembled WGS sequence"/>
</dbReference>
<protein>
    <submittedName>
        <fullName evidence="1">Uncharacterized protein</fullName>
    </submittedName>
</protein>
<name>A0ACB8TI89_9AGAM</name>
<sequence>MAATNFKFTISNGPLRRATFLSRPSWASLAEKIGSLYSIPADRVGACYVDDDGDEVTFNSEEELQDLYSSTPRDLLIKLHVFELGSSRPGPEQAKRSPATPLGSSARNTFGGAAPLVFDIDDDWQRLPAMFTHSPIGEESTHGFVETVYSDEDTRDEDTPKFADASSAPTDSTRASFAEKGKARDLRPTVEDDVSSSASVLDDQTPTKPPIHVQVHGLRGVHSETFGPPPAMSTPVREAEKSAQGVDVDSDDGKSFPGRFPPTKVAEASAPSEPFPDPPVPDLDPSPPPAASLSNDIAGLLNSLSTVFVAHPELSENLRQLLRNVQNGAYWNAHRDSVTRAAEDIRRAALEVRDVAVTSAHEAHRAAEEEAGRRVTEAIGNIFRAFGVADAASTPANDARDSAESGPVDDTLSGRHGGRRHHDRPQRQQPHYRRDSPHLHHPHGPSEHAMPGGFPPPPPPPPFDVLAAPWMGRPLPSRSPFMTGNWSSWSRGPVSAGPVPPPPPPVIPPPPSHTSRVPPGANQGSANVPYWSQFQPFPPSDEEHFPAPPPPEVSYYAASPTRPRDRIPSDAKAALELAKQNYKAQKERYRMERAERRKQKEQRPEESVNSSSSVARSDTDSTEPAPVADAVAPTEVDTPRPTSPARQTPLKLNTVLPETQIISNARGNFPQLEMFSVRSPRSPRRYHTISGATRDRGRLGEDMQQVVETLGGMGFTEEEFPNIREVVHSTLPLDSDGSRISREVEAGVVTNVVDKLFSSSEATQSPRPSGSRLGESSEVL</sequence>
<comment type="caution">
    <text evidence="1">The sequence shown here is derived from an EMBL/GenBank/DDBJ whole genome shotgun (WGS) entry which is preliminary data.</text>
</comment>
<reference evidence="1" key="2">
    <citation type="journal article" date="2022" name="New Phytol.">
        <title>Evolutionary transition to the ectomycorrhizal habit in the genomes of a hyperdiverse lineage of mushroom-forming fungi.</title>
        <authorList>
            <person name="Looney B."/>
            <person name="Miyauchi S."/>
            <person name="Morin E."/>
            <person name="Drula E."/>
            <person name="Courty P.E."/>
            <person name="Kohler A."/>
            <person name="Kuo A."/>
            <person name="LaButti K."/>
            <person name="Pangilinan J."/>
            <person name="Lipzen A."/>
            <person name="Riley R."/>
            <person name="Andreopoulos W."/>
            <person name="He G."/>
            <person name="Johnson J."/>
            <person name="Nolan M."/>
            <person name="Tritt A."/>
            <person name="Barry K.W."/>
            <person name="Grigoriev I.V."/>
            <person name="Nagy L.G."/>
            <person name="Hibbett D."/>
            <person name="Henrissat B."/>
            <person name="Matheny P.B."/>
            <person name="Labbe J."/>
            <person name="Martin F.M."/>
        </authorList>
    </citation>
    <scope>NUCLEOTIDE SEQUENCE</scope>
    <source>
        <strain evidence="1">HHB10654</strain>
    </source>
</reference>
<reference evidence="1" key="1">
    <citation type="submission" date="2021-03" db="EMBL/GenBank/DDBJ databases">
        <authorList>
            <consortium name="DOE Joint Genome Institute"/>
            <person name="Ahrendt S."/>
            <person name="Looney B.P."/>
            <person name="Miyauchi S."/>
            <person name="Morin E."/>
            <person name="Drula E."/>
            <person name="Courty P.E."/>
            <person name="Chicoki N."/>
            <person name="Fauchery L."/>
            <person name="Kohler A."/>
            <person name="Kuo A."/>
            <person name="Labutti K."/>
            <person name="Pangilinan J."/>
            <person name="Lipzen A."/>
            <person name="Riley R."/>
            <person name="Andreopoulos W."/>
            <person name="He G."/>
            <person name="Johnson J."/>
            <person name="Barry K.W."/>
            <person name="Grigoriev I.V."/>
            <person name="Nagy L."/>
            <person name="Hibbett D."/>
            <person name="Henrissat B."/>
            <person name="Matheny P.B."/>
            <person name="Labbe J."/>
            <person name="Martin F."/>
        </authorList>
    </citation>
    <scope>NUCLEOTIDE SEQUENCE</scope>
    <source>
        <strain evidence="1">HHB10654</strain>
    </source>
</reference>